<dbReference type="Gene3D" id="2.40.10.10">
    <property type="entry name" value="Trypsin-like serine proteases"/>
    <property type="match status" value="1"/>
</dbReference>
<keyword evidence="6" id="KW-1015">Disulfide bond</keyword>
<evidence type="ECO:0000256" key="6">
    <source>
        <dbReference type="ARBA" id="ARBA00023157"/>
    </source>
</evidence>
<dbReference type="Proteomes" id="UP000594454">
    <property type="component" value="Chromosome 3"/>
</dbReference>
<dbReference type="PANTHER" id="PTHR24264:SF65">
    <property type="entry name" value="SRCR DOMAIN-CONTAINING PROTEIN"/>
    <property type="match status" value="1"/>
</dbReference>
<evidence type="ECO:0000256" key="2">
    <source>
        <dbReference type="ARBA" id="ARBA00022525"/>
    </source>
</evidence>
<dbReference type="PANTHER" id="PTHR24264">
    <property type="entry name" value="TRYPSIN-RELATED"/>
    <property type="match status" value="1"/>
</dbReference>
<dbReference type="Pfam" id="PF00089">
    <property type="entry name" value="Trypsin"/>
    <property type="match status" value="1"/>
</dbReference>
<dbReference type="InterPro" id="IPR009003">
    <property type="entry name" value="Peptidase_S1_PA"/>
</dbReference>
<dbReference type="EMBL" id="LR899011">
    <property type="protein sequence ID" value="CAD7083704.1"/>
    <property type="molecule type" value="Genomic_DNA"/>
</dbReference>
<keyword evidence="5" id="KW-0720">Serine protease</keyword>
<comment type="subcellular location">
    <subcellularLocation>
        <location evidence="1">Secreted</location>
    </subcellularLocation>
</comment>
<dbReference type="InterPro" id="IPR001254">
    <property type="entry name" value="Trypsin_dom"/>
</dbReference>
<name>A0A7R8UN62_HERIL</name>
<evidence type="ECO:0000313" key="10">
    <source>
        <dbReference type="Proteomes" id="UP000594454"/>
    </source>
</evidence>
<keyword evidence="2" id="KW-0964">Secreted</keyword>
<keyword evidence="10" id="KW-1185">Reference proteome</keyword>
<dbReference type="GO" id="GO:0006508">
    <property type="term" value="P:proteolysis"/>
    <property type="evidence" value="ECO:0007669"/>
    <property type="project" value="UniProtKB-KW"/>
</dbReference>
<proteinExistence type="inferred from homology"/>
<dbReference type="InParanoid" id="A0A7R8UN62"/>
<dbReference type="InterPro" id="IPR043504">
    <property type="entry name" value="Peptidase_S1_PA_chymotrypsin"/>
</dbReference>
<dbReference type="PROSITE" id="PS00135">
    <property type="entry name" value="TRYPSIN_SER"/>
    <property type="match status" value="1"/>
</dbReference>
<evidence type="ECO:0000256" key="4">
    <source>
        <dbReference type="ARBA" id="ARBA00022801"/>
    </source>
</evidence>
<dbReference type="OrthoDB" id="7844327at2759"/>
<keyword evidence="4" id="KW-0378">Hydrolase</keyword>
<dbReference type="PROSITE" id="PS50240">
    <property type="entry name" value="TRYPSIN_DOM"/>
    <property type="match status" value="1"/>
</dbReference>
<evidence type="ECO:0000313" key="9">
    <source>
        <dbReference type="EMBL" id="CAD7083704.1"/>
    </source>
</evidence>
<dbReference type="CDD" id="cd00190">
    <property type="entry name" value="Tryp_SPc"/>
    <property type="match status" value="1"/>
</dbReference>
<dbReference type="InterPro" id="IPR050127">
    <property type="entry name" value="Serine_Proteases_S1"/>
</dbReference>
<dbReference type="SUPFAM" id="SSF50494">
    <property type="entry name" value="Trypsin-like serine proteases"/>
    <property type="match status" value="1"/>
</dbReference>
<evidence type="ECO:0000256" key="1">
    <source>
        <dbReference type="ARBA" id="ARBA00004613"/>
    </source>
</evidence>
<organism evidence="9 10">
    <name type="scientific">Hermetia illucens</name>
    <name type="common">Black soldier fly</name>
    <dbReference type="NCBI Taxonomy" id="343691"/>
    <lineage>
        <taxon>Eukaryota</taxon>
        <taxon>Metazoa</taxon>
        <taxon>Ecdysozoa</taxon>
        <taxon>Arthropoda</taxon>
        <taxon>Hexapoda</taxon>
        <taxon>Insecta</taxon>
        <taxon>Pterygota</taxon>
        <taxon>Neoptera</taxon>
        <taxon>Endopterygota</taxon>
        <taxon>Diptera</taxon>
        <taxon>Brachycera</taxon>
        <taxon>Stratiomyomorpha</taxon>
        <taxon>Stratiomyidae</taxon>
        <taxon>Hermetiinae</taxon>
        <taxon>Hermetia</taxon>
    </lineage>
</organism>
<comment type="similarity">
    <text evidence="7">Belongs to the peptidase S1 family. CLIP subfamily.</text>
</comment>
<gene>
    <name evidence="9" type="ORF">HERILL_LOCUS6641</name>
</gene>
<accession>A0A7R8UN62</accession>
<feature type="domain" description="Peptidase S1" evidence="8">
    <location>
        <begin position="18"/>
        <end position="176"/>
    </location>
</feature>
<protein>
    <recommendedName>
        <fullName evidence="8">Peptidase S1 domain-containing protein</fullName>
    </recommendedName>
</protein>
<keyword evidence="3" id="KW-0645">Protease</keyword>
<evidence type="ECO:0000259" key="8">
    <source>
        <dbReference type="PROSITE" id="PS50240"/>
    </source>
</evidence>
<dbReference type="GO" id="GO:0005615">
    <property type="term" value="C:extracellular space"/>
    <property type="evidence" value="ECO:0007669"/>
    <property type="project" value="TreeGrafter"/>
</dbReference>
<evidence type="ECO:0000256" key="7">
    <source>
        <dbReference type="ARBA" id="ARBA00024195"/>
    </source>
</evidence>
<evidence type="ECO:0000256" key="3">
    <source>
        <dbReference type="ARBA" id="ARBA00022670"/>
    </source>
</evidence>
<dbReference type="SMART" id="SM00020">
    <property type="entry name" value="Tryp_SPc"/>
    <property type="match status" value="1"/>
</dbReference>
<dbReference type="GO" id="GO:0004252">
    <property type="term" value="F:serine-type endopeptidase activity"/>
    <property type="evidence" value="ECO:0007669"/>
    <property type="project" value="InterPro"/>
</dbReference>
<dbReference type="AlphaFoldDB" id="A0A7R8UN62"/>
<reference evidence="9 10" key="1">
    <citation type="submission" date="2020-11" db="EMBL/GenBank/DDBJ databases">
        <authorList>
            <person name="Wallbank WR R."/>
            <person name="Pardo Diaz C."/>
            <person name="Kozak K."/>
            <person name="Martin S."/>
            <person name="Jiggins C."/>
            <person name="Moest M."/>
            <person name="Warren A I."/>
            <person name="Generalovic N T."/>
            <person name="Byers J.R.P. K."/>
            <person name="Montejo-Kovacevich G."/>
            <person name="Yen C E."/>
        </authorList>
    </citation>
    <scope>NUCLEOTIDE SEQUENCE [LARGE SCALE GENOMIC DNA]</scope>
</reference>
<dbReference type="FunFam" id="2.40.10.10:FF:000002">
    <property type="entry name" value="Transmembrane protease serine"/>
    <property type="match status" value="1"/>
</dbReference>
<evidence type="ECO:0000256" key="5">
    <source>
        <dbReference type="ARBA" id="ARBA00022825"/>
    </source>
</evidence>
<sequence>MTDMRAKDGVRFELLSWIIHPGFHLRESASWNDIAIGYLTPEIKFDYHIQPVCLNDNPDLILDSKIAKISGWGSLKQRGLYPDYLQEAEVEIYSDRRCKKSKLGYYYRPEIMMCASSYPMDSCSGDSGGPLVLDSGWGYMFQVGIVSFGIGCGLRGSAGAYARVSTYYDWIQEVTKNVKTCSTP</sequence>
<dbReference type="InterPro" id="IPR033116">
    <property type="entry name" value="TRYPSIN_SER"/>
</dbReference>